<dbReference type="OrthoDB" id="9155693at2"/>
<feature type="coiled-coil region" evidence="1">
    <location>
        <begin position="70"/>
        <end position="97"/>
    </location>
</feature>
<organism evidence="2 3">
    <name type="scientific">Oceanicella actignis</name>
    <dbReference type="NCBI Taxonomy" id="1189325"/>
    <lineage>
        <taxon>Bacteria</taxon>
        <taxon>Pseudomonadati</taxon>
        <taxon>Pseudomonadota</taxon>
        <taxon>Alphaproteobacteria</taxon>
        <taxon>Rhodobacterales</taxon>
        <taxon>Paracoccaceae</taxon>
        <taxon>Oceanicella</taxon>
    </lineage>
</organism>
<keyword evidence="3" id="KW-1185">Reference proteome</keyword>
<name>A0A1M7TPC3_9RHOB</name>
<dbReference type="EMBL" id="FRDL01000008">
    <property type="protein sequence ID" value="SHN72540.1"/>
    <property type="molecule type" value="Genomic_DNA"/>
</dbReference>
<evidence type="ECO:0000313" key="2">
    <source>
        <dbReference type="EMBL" id="SHN72540.1"/>
    </source>
</evidence>
<gene>
    <name evidence="2" type="ORF">SAMN05216200_108105</name>
</gene>
<protein>
    <submittedName>
        <fullName evidence="2">Uncharacterized protein</fullName>
    </submittedName>
</protein>
<reference evidence="2 3" key="1">
    <citation type="submission" date="2016-12" db="EMBL/GenBank/DDBJ databases">
        <authorList>
            <person name="Song W.-J."/>
            <person name="Kurnit D.M."/>
        </authorList>
    </citation>
    <scope>NUCLEOTIDE SEQUENCE [LARGE SCALE GENOMIC DNA]</scope>
    <source>
        <strain evidence="2 3">CGMCC 1.10808</strain>
    </source>
</reference>
<dbReference type="AlphaFoldDB" id="A0A1M7TPC3"/>
<keyword evidence="1" id="KW-0175">Coiled coil</keyword>
<evidence type="ECO:0000313" key="3">
    <source>
        <dbReference type="Proteomes" id="UP000184066"/>
    </source>
</evidence>
<accession>A0A1M7TPC3</accession>
<evidence type="ECO:0000256" key="1">
    <source>
        <dbReference type="SAM" id="Coils"/>
    </source>
</evidence>
<proteinExistence type="predicted"/>
<dbReference type="Proteomes" id="UP000184066">
    <property type="component" value="Unassembled WGS sequence"/>
</dbReference>
<dbReference type="STRING" id="1189325.SAMN04488119_108104"/>
<sequence length="141" mass="15236">MNGERMASDRRAAPGAVLAELSPGELLDRMTIHELRAARLPGAAQRAVAGRRLAALTEARHAALPDTPEIEALIAELREVNEDLWELENDLRAFDARGDFGAGFVALARAALALRDRRAELIRRADELAGAGPGIGKFYRG</sequence>
<dbReference type="RefSeq" id="WP_125459043.1">
    <property type="nucleotide sequence ID" value="NZ_FOHL01000008.1"/>
</dbReference>